<proteinExistence type="predicted"/>
<reference evidence="1" key="1">
    <citation type="submission" date="2018-05" db="EMBL/GenBank/DDBJ databases">
        <authorList>
            <person name="Lanie J.A."/>
            <person name="Ng W.-L."/>
            <person name="Kazmierczak K.M."/>
            <person name="Andrzejewski T.M."/>
            <person name="Davidsen T.M."/>
            <person name="Wayne K.J."/>
            <person name="Tettelin H."/>
            <person name="Glass J.I."/>
            <person name="Rusch D."/>
            <person name="Podicherti R."/>
            <person name="Tsui H.-C.T."/>
            <person name="Winkler M.E."/>
        </authorList>
    </citation>
    <scope>NUCLEOTIDE SEQUENCE</scope>
</reference>
<accession>A0A381Y7R4</accession>
<organism evidence="1">
    <name type="scientific">marine metagenome</name>
    <dbReference type="NCBI Taxonomy" id="408172"/>
    <lineage>
        <taxon>unclassified sequences</taxon>
        <taxon>metagenomes</taxon>
        <taxon>ecological metagenomes</taxon>
    </lineage>
</organism>
<dbReference type="EMBL" id="UINC01017508">
    <property type="protein sequence ID" value="SVA72651.1"/>
    <property type="molecule type" value="Genomic_DNA"/>
</dbReference>
<sequence>VDVSFDRLIPNDDCIVSDEIELTSSDTLTRTRIWKGMTEFLEFKDEVKENYNDDITAFYKSSGWDLKIDISAHE</sequence>
<evidence type="ECO:0000313" key="1">
    <source>
        <dbReference type="EMBL" id="SVA72651.1"/>
    </source>
</evidence>
<name>A0A381Y7R4_9ZZZZ</name>
<protein>
    <submittedName>
        <fullName evidence="1">Uncharacterized protein</fullName>
    </submittedName>
</protein>
<feature type="non-terminal residue" evidence="1">
    <location>
        <position position="1"/>
    </location>
</feature>
<gene>
    <name evidence="1" type="ORF">METZ01_LOCUS125505</name>
</gene>
<dbReference type="AlphaFoldDB" id="A0A381Y7R4"/>